<evidence type="ECO:0000313" key="3">
    <source>
        <dbReference type="Proteomes" id="UP000515804"/>
    </source>
</evidence>
<dbReference type="EMBL" id="CP060719">
    <property type="protein sequence ID" value="QNN70486.1"/>
    <property type="molecule type" value="Genomic_DNA"/>
</dbReference>
<name>A0A7G9SRL1_9GAMM</name>
<proteinExistence type="predicted"/>
<accession>A0A7G9SRL1</accession>
<protein>
    <submittedName>
        <fullName evidence="2">DUF1631 family protein</fullName>
    </submittedName>
</protein>
<dbReference type="AlphaFoldDB" id="A0A7G9SRL1"/>
<organism evidence="2 3">
    <name type="scientific">Thermomonas carbonis</name>
    <dbReference type="NCBI Taxonomy" id="1463158"/>
    <lineage>
        <taxon>Bacteria</taxon>
        <taxon>Pseudomonadati</taxon>
        <taxon>Pseudomonadota</taxon>
        <taxon>Gammaproteobacteria</taxon>
        <taxon>Lysobacterales</taxon>
        <taxon>Lysobacteraceae</taxon>
        <taxon>Thermomonas</taxon>
    </lineage>
</organism>
<evidence type="ECO:0000256" key="1">
    <source>
        <dbReference type="SAM" id="MobiDB-lite"/>
    </source>
</evidence>
<dbReference type="Proteomes" id="UP000515804">
    <property type="component" value="Chromosome"/>
</dbReference>
<keyword evidence="3" id="KW-1185">Reference proteome</keyword>
<dbReference type="RefSeq" id="WP_187553002.1">
    <property type="nucleotide sequence ID" value="NZ_BMZL01000001.1"/>
</dbReference>
<feature type="region of interest" description="Disordered" evidence="1">
    <location>
        <begin position="237"/>
        <end position="313"/>
    </location>
</feature>
<dbReference type="Pfam" id="PF07793">
    <property type="entry name" value="DUF1631"/>
    <property type="match status" value="1"/>
</dbReference>
<evidence type="ECO:0000313" key="2">
    <source>
        <dbReference type="EMBL" id="QNN70486.1"/>
    </source>
</evidence>
<reference evidence="2 3" key="1">
    <citation type="submission" date="2020-08" db="EMBL/GenBank/DDBJ databases">
        <title>Genome sequence of Thermomonas carbonis KCTC 42013T.</title>
        <authorList>
            <person name="Hyun D.-W."/>
            <person name="Bae J.-W."/>
        </authorList>
    </citation>
    <scope>NUCLEOTIDE SEQUENCE [LARGE SCALE GENOMIC DNA]</scope>
    <source>
        <strain evidence="2 3">KCTC 42013</strain>
    </source>
</reference>
<dbReference type="InterPro" id="IPR012434">
    <property type="entry name" value="DUF1631"/>
</dbReference>
<feature type="compositionally biased region" description="Pro residues" evidence="1">
    <location>
        <begin position="297"/>
        <end position="307"/>
    </location>
</feature>
<gene>
    <name evidence="2" type="ORF">H9L16_02325</name>
</gene>
<feature type="compositionally biased region" description="Low complexity" evidence="1">
    <location>
        <begin position="253"/>
        <end position="271"/>
    </location>
</feature>
<sequence>MAAVLTPHGSTTARTLAQAELPRRVRQVLEHVQQEIRSDMGRQLQTVLLETELALSRQGSPVNDPRVEAAKFVSLNNLRVGQQRFTHRFMADIEAGLASLREPRRNRRLEEQQASGLGLALLDDDAMSDQAMLNNIASRIESRNSLALQLMGQRFGVLAGAPAFDGEHLPIGPYALCQALHDASGELEFPPHAKFELYRQFEKVLMALYSTLLEALNNKLASDGILAHLSFVPVRARPASAGSGSPRTTAAMPALGAADGGPSPASRGAAGIDLPSTLSMEGRGRANFMPSGAQPPQQQPAPTPMPASTPAKAGGLGAGFAALQTLLKRRRVLLAKLRPGGQDERVREPLRRDEVLGALQRMRANATKADSVGDFRQILLAQARQMHGHGVALADPDSDTFELLALFLAQLQREMRKGSDGEALVERLRLPMLQLALRDHRFFVDPSHPGRMLLDAVSRGGARWLAEDDADLQWLGLLQRAVATVQQDAEGTFDTFAEANQTLQSGLQALARKTEMSERRQVEAARGREKLEVAKQRANNEIARLLGGRSLPRFHAILMDQAWADVLSLTYLRNGEQSATWRELLDTTATIIDASTSTGQPHADPAFVARVQGALEQVGYHADDATAIARQLANGRAEDADLASRTELLVQLRARARLGEGNAASPGTELPTRSTQEEAAFRQLRALQEPAWVEFDEDADDTTVRRRLAWTSQHTHQTLVVNRRGLRTLSEDLDVLARKLAAGKLRVLDADIAPAETAWEATMANLQRIAENEGQQAREDGHGH</sequence>
<dbReference type="KEGG" id="tcn:H9L16_02325"/>